<dbReference type="PANTHER" id="PTHR19965:SF82">
    <property type="entry name" value="THO COMPLEX SUBUNIT 4"/>
    <property type="match status" value="1"/>
</dbReference>
<feature type="region of interest" description="Disordered" evidence="3">
    <location>
        <begin position="28"/>
        <end position="49"/>
    </location>
</feature>
<accession>A0A420HJZ3</accession>
<evidence type="ECO:0000259" key="4">
    <source>
        <dbReference type="PROSITE" id="PS50102"/>
    </source>
</evidence>
<feature type="compositionally biased region" description="Polar residues" evidence="3">
    <location>
        <begin position="151"/>
        <end position="169"/>
    </location>
</feature>
<dbReference type="InterPro" id="IPR035979">
    <property type="entry name" value="RBD_domain_sf"/>
</dbReference>
<feature type="compositionally biased region" description="Basic and acidic residues" evidence="3">
    <location>
        <begin position="206"/>
        <end position="222"/>
    </location>
</feature>
<dbReference type="CDD" id="cd12418">
    <property type="entry name" value="RRM_Aly_REF_like"/>
    <property type="match status" value="1"/>
</dbReference>
<dbReference type="InterPro" id="IPR051229">
    <property type="entry name" value="ALYREF_mRNA_export"/>
</dbReference>
<gene>
    <name evidence="5" type="ORF">GcM3_186014</name>
</gene>
<dbReference type="SMART" id="SM01218">
    <property type="entry name" value="FoP_duplication"/>
    <property type="match status" value="1"/>
</dbReference>
<evidence type="ECO:0000256" key="3">
    <source>
        <dbReference type="SAM" id="MobiDB-lite"/>
    </source>
</evidence>
<dbReference type="PANTHER" id="PTHR19965">
    <property type="entry name" value="RNA AND EXPORT FACTOR BINDING PROTEIN"/>
    <property type="match status" value="1"/>
</dbReference>
<comment type="caution">
    <text evidence="5">The sequence shown here is derived from an EMBL/GenBank/DDBJ whole genome shotgun (WGS) entry which is preliminary data.</text>
</comment>
<feature type="domain" description="RRM" evidence="4">
    <location>
        <begin position="50"/>
        <end position="122"/>
    </location>
</feature>
<dbReference type="GO" id="GO:0005634">
    <property type="term" value="C:nucleus"/>
    <property type="evidence" value="ECO:0007669"/>
    <property type="project" value="TreeGrafter"/>
</dbReference>
<sequence length="257" mass="28941">MISLMKTVCLHLNNVNSRAFCFNGYPTASRQSARNNRRYSPSPDNDAPSAKLRIENLHYDLTEDDLDGLFNRIGPVHELSLIYDRAGRSEGIAYVTYEYSHHAKRAIQEFDGANAKGQPIHLISIPSGPSGGRRNAAPGRSRSIFDRITVANRSLPSKSGYESSEMNSRTQRRHDRSISVNHTNSRGPKPHRRESRRTGERNNGGHRGERLARDNRPKKTQEELDAEMDEYWNSKDNNPANVAPAASTVAVDDEMRE</sequence>
<feature type="region of interest" description="Disordered" evidence="3">
    <location>
        <begin position="118"/>
        <end position="257"/>
    </location>
</feature>
<dbReference type="SMART" id="SM00360">
    <property type="entry name" value="RRM"/>
    <property type="match status" value="1"/>
</dbReference>
<dbReference type="Pfam" id="PF00076">
    <property type="entry name" value="RRM_1"/>
    <property type="match status" value="1"/>
</dbReference>
<evidence type="ECO:0000256" key="2">
    <source>
        <dbReference type="PROSITE-ProRule" id="PRU00176"/>
    </source>
</evidence>
<dbReference type="Gene3D" id="3.30.70.330">
    <property type="match status" value="1"/>
</dbReference>
<evidence type="ECO:0000256" key="1">
    <source>
        <dbReference type="ARBA" id="ARBA00022884"/>
    </source>
</evidence>
<keyword evidence="6" id="KW-1185">Reference proteome</keyword>
<organism evidence="5 6">
    <name type="scientific">Golovinomyces cichoracearum</name>
    <dbReference type="NCBI Taxonomy" id="62708"/>
    <lineage>
        <taxon>Eukaryota</taxon>
        <taxon>Fungi</taxon>
        <taxon>Dikarya</taxon>
        <taxon>Ascomycota</taxon>
        <taxon>Pezizomycotina</taxon>
        <taxon>Leotiomycetes</taxon>
        <taxon>Erysiphales</taxon>
        <taxon>Erysiphaceae</taxon>
        <taxon>Golovinomyces</taxon>
    </lineage>
</organism>
<dbReference type="AlphaFoldDB" id="A0A420HJZ3"/>
<protein>
    <submittedName>
        <fullName evidence="5">Putative rna binding protein</fullName>
    </submittedName>
</protein>
<dbReference type="STRING" id="62708.A0A420HJZ3"/>
<dbReference type="Proteomes" id="UP000283383">
    <property type="component" value="Unassembled WGS sequence"/>
</dbReference>
<dbReference type="GO" id="GO:0003729">
    <property type="term" value="F:mRNA binding"/>
    <property type="evidence" value="ECO:0007669"/>
    <property type="project" value="TreeGrafter"/>
</dbReference>
<reference evidence="5 6" key="1">
    <citation type="journal article" date="2018" name="BMC Genomics">
        <title>Comparative genome analyses reveal sequence features reflecting distinct modes of host-adaptation between dicot and monocot powdery mildew.</title>
        <authorList>
            <person name="Wu Y."/>
            <person name="Ma X."/>
            <person name="Pan Z."/>
            <person name="Kale S.D."/>
            <person name="Song Y."/>
            <person name="King H."/>
            <person name="Zhang Q."/>
            <person name="Presley C."/>
            <person name="Deng X."/>
            <person name="Wei C.I."/>
            <person name="Xiao S."/>
        </authorList>
    </citation>
    <scope>NUCLEOTIDE SEQUENCE [LARGE SCALE GENOMIC DNA]</scope>
    <source>
        <strain evidence="5">UMSG3</strain>
    </source>
</reference>
<proteinExistence type="predicted"/>
<feature type="compositionally biased region" description="Polar residues" evidence="3">
    <location>
        <begin position="28"/>
        <end position="43"/>
    </location>
</feature>
<dbReference type="InterPro" id="IPR025715">
    <property type="entry name" value="FoP_C"/>
</dbReference>
<evidence type="ECO:0000313" key="5">
    <source>
        <dbReference type="EMBL" id="RKF57755.1"/>
    </source>
</evidence>
<keyword evidence="1 2" id="KW-0694">RNA-binding</keyword>
<dbReference type="SUPFAM" id="SSF54928">
    <property type="entry name" value="RNA-binding domain, RBD"/>
    <property type="match status" value="1"/>
</dbReference>
<dbReference type="InterPro" id="IPR012677">
    <property type="entry name" value="Nucleotide-bd_a/b_plait_sf"/>
</dbReference>
<dbReference type="EMBL" id="MCBQ01018645">
    <property type="protein sequence ID" value="RKF57755.1"/>
    <property type="molecule type" value="Genomic_DNA"/>
</dbReference>
<dbReference type="Pfam" id="PF13865">
    <property type="entry name" value="FoP_duplication"/>
    <property type="match status" value="1"/>
</dbReference>
<evidence type="ECO:0000313" key="6">
    <source>
        <dbReference type="Proteomes" id="UP000283383"/>
    </source>
</evidence>
<dbReference type="InterPro" id="IPR000504">
    <property type="entry name" value="RRM_dom"/>
</dbReference>
<dbReference type="PROSITE" id="PS50102">
    <property type="entry name" value="RRM"/>
    <property type="match status" value="1"/>
</dbReference>
<name>A0A420HJZ3_9PEZI</name>